<organism evidence="1 2">
    <name type="scientific">Puniceibacterium antarcticum</name>
    <dbReference type="NCBI Taxonomy" id="1206336"/>
    <lineage>
        <taxon>Bacteria</taxon>
        <taxon>Pseudomonadati</taxon>
        <taxon>Pseudomonadota</taxon>
        <taxon>Alphaproteobacteria</taxon>
        <taxon>Rhodobacterales</taxon>
        <taxon>Paracoccaceae</taxon>
        <taxon>Puniceibacterium</taxon>
    </lineage>
</organism>
<evidence type="ECO:0000313" key="1">
    <source>
        <dbReference type="EMBL" id="PIL21887.1"/>
    </source>
</evidence>
<dbReference type="EMBL" id="AWWI01000021">
    <property type="protein sequence ID" value="PIL21887.1"/>
    <property type="molecule type" value="Genomic_DNA"/>
</dbReference>
<gene>
    <name evidence="1" type="ORF">P775_02610</name>
</gene>
<evidence type="ECO:0000313" key="2">
    <source>
        <dbReference type="Proteomes" id="UP000231259"/>
    </source>
</evidence>
<sequence length="33" mass="3508">MIFAAFGFALLVVFPVLGPAGWHLYSLSLVAAE</sequence>
<proteinExistence type="predicted"/>
<protein>
    <submittedName>
        <fullName evidence="1">Uncharacterized protein</fullName>
    </submittedName>
</protein>
<name>A0A2G8RK21_9RHOB</name>
<dbReference type="Proteomes" id="UP000231259">
    <property type="component" value="Unassembled WGS sequence"/>
</dbReference>
<reference evidence="1 2" key="1">
    <citation type="submission" date="2013-09" db="EMBL/GenBank/DDBJ databases">
        <title>Genome sequencing of Phaeobacter antarcticus sp. nov. SM1211.</title>
        <authorList>
            <person name="Zhang X.-Y."/>
            <person name="Liu C."/>
            <person name="Chen X.-L."/>
            <person name="Xie B.-B."/>
            <person name="Qin Q.-L."/>
            <person name="Rong J.-C."/>
            <person name="Zhang Y.-Z."/>
        </authorList>
    </citation>
    <scope>NUCLEOTIDE SEQUENCE [LARGE SCALE GENOMIC DNA]</scope>
    <source>
        <strain evidence="1 2">SM1211</strain>
    </source>
</reference>
<dbReference type="AlphaFoldDB" id="A0A2G8RK21"/>
<keyword evidence="2" id="KW-1185">Reference proteome</keyword>
<comment type="caution">
    <text evidence="1">The sequence shown here is derived from an EMBL/GenBank/DDBJ whole genome shotgun (WGS) entry which is preliminary data.</text>
</comment>
<accession>A0A2G8RK21</accession>